<dbReference type="Proteomes" id="UP000515158">
    <property type="component" value="Unplaced"/>
</dbReference>
<dbReference type="GO" id="GO:0005993">
    <property type="term" value="P:trehalose catabolic process"/>
    <property type="evidence" value="ECO:0007669"/>
    <property type="project" value="TreeGrafter"/>
</dbReference>
<gene>
    <name evidence="10" type="primary">LOC117649862</name>
</gene>
<evidence type="ECO:0000256" key="8">
    <source>
        <dbReference type="SAM" id="MobiDB-lite"/>
    </source>
</evidence>
<reference evidence="10" key="1">
    <citation type="submission" date="2025-08" db="UniProtKB">
        <authorList>
            <consortium name="RefSeq"/>
        </authorList>
    </citation>
    <scope>IDENTIFICATION</scope>
    <source>
        <tissue evidence="10">Total insect</tissue>
    </source>
</reference>
<evidence type="ECO:0000256" key="2">
    <source>
        <dbReference type="ARBA" id="ARBA00005615"/>
    </source>
</evidence>
<dbReference type="RefSeq" id="XP_034248925.1">
    <property type="nucleotide sequence ID" value="XM_034393034.1"/>
</dbReference>
<accession>A0A6P8ZUZ4</accession>
<dbReference type="SUPFAM" id="SSF48208">
    <property type="entry name" value="Six-hairpin glycosidases"/>
    <property type="match status" value="1"/>
</dbReference>
<dbReference type="EC" id="3.2.1.28" evidence="3 7"/>
<dbReference type="PANTHER" id="PTHR23403:SF1">
    <property type="entry name" value="TREHALASE"/>
    <property type="match status" value="1"/>
</dbReference>
<name>A0A6P8ZUZ4_THRPL</name>
<dbReference type="InterPro" id="IPR018232">
    <property type="entry name" value="Glyco_hydro_37_CS"/>
</dbReference>
<comment type="catalytic activity">
    <reaction evidence="1 7">
        <text>alpha,alpha-trehalose + H2O = alpha-D-glucose + beta-D-glucose</text>
        <dbReference type="Rhea" id="RHEA:32675"/>
        <dbReference type="ChEBI" id="CHEBI:15377"/>
        <dbReference type="ChEBI" id="CHEBI:15903"/>
        <dbReference type="ChEBI" id="CHEBI:16551"/>
        <dbReference type="ChEBI" id="CHEBI:17925"/>
        <dbReference type="EC" id="3.2.1.28"/>
    </reaction>
</comment>
<evidence type="ECO:0000256" key="6">
    <source>
        <dbReference type="ARBA" id="ARBA00023295"/>
    </source>
</evidence>
<keyword evidence="9" id="KW-1185">Reference proteome</keyword>
<protein>
    <recommendedName>
        <fullName evidence="4 7">Trehalase</fullName>
        <ecNumber evidence="3 7">3.2.1.28</ecNumber>
    </recommendedName>
    <alternativeName>
        <fullName evidence="7">Alpha-trehalose glucohydrolase</fullName>
    </alternativeName>
</protein>
<keyword evidence="5 7" id="KW-0378">Hydrolase</keyword>
<dbReference type="InParanoid" id="A0A6P8ZUZ4"/>
<sequence>MATMLVSEPHCWPVDVLDMMALDNVVDNVAVADMLSSLDDVIALRSQCSDVEAEKPKLIASDIYCKGKLLHVVQTAKIFPDSKTFVDMKVRESPEIALKHFNAMMDETGDKPTFERVQAFVNQTFEDGDELEEWVPSDWTAQPAILERIVDDKFRDWAAGLNKLWKTLGRKMKADVQLNPQLYSLIYVPHGFVIPGGRFKELYYWDSYWIVQGLLHCDMYDTAKGVIENLLHLVKHLGFVPNGSRVYYEERSQPPLLLAMAQAYYDKTQDLQFVKDNLDTLEQEFNFWMNNSMVDVDSNGKTYKLARYIFMSNGPRPESYREDFETTEGLPTEDAKQRMYWELKSGAATGWDFSSRWFIDDQGTNNGQLRDLKATKIVPADLNAFLYGAARSLQEFTRLLGQRTKSLTYNTIASELREAVTAVLWNEADGIWYDYDVLNKKQRQYFYGSNLAPLWSDCYDQNDVKHISEKVVKYIEHSGVLSYRGGTPSSLANTGEQWDFPNCWAPLQAFIVQGLDKTGQPDAQNLADELARRWLHANYIGFEQNSMMFEKYDAENIGRFGGGGEYTVQAGFGWTNGLVFELLDKYSSKDIPSTDAPTGSPTQATTPRASGASSTTASALIASIATIVLYSFQ</sequence>
<dbReference type="GO" id="GO:0004555">
    <property type="term" value="F:alpha,alpha-trehalase activity"/>
    <property type="evidence" value="ECO:0007669"/>
    <property type="project" value="UniProtKB-EC"/>
</dbReference>
<dbReference type="InterPro" id="IPR001661">
    <property type="entry name" value="Glyco_hydro_37"/>
</dbReference>
<dbReference type="InterPro" id="IPR008928">
    <property type="entry name" value="6-hairpin_glycosidase_sf"/>
</dbReference>
<evidence type="ECO:0000256" key="3">
    <source>
        <dbReference type="ARBA" id="ARBA00012757"/>
    </source>
</evidence>
<proteinExistence type="inferred from homology"/>
<dbReference type="KEGG" id="tpal:117649862"/>
<dbReference type="PROSITE" id="PS00927">
    <property type="entry name" value="TREHALASE_1"/>
    <property type="match status" value="1"/>
</dbReference>
<dbReference type="PANTHER" id="PTHR23403">
    <property type="entry name" value="TREHALASE"/>
    <property type="match status" value="1"/>
</dbReference>
<dbReference type="PRINTS" id="PR00744">
    <property type="entry name" value="GLHYDRLASE37"/>
</dbReference>
<keyword evidence="6 7" id="KW-0326">Glycosidase</keyword>
<dbReference type="OrthoDB" id="3542292at2759"/>
<evidence type="ECO:0000256" key="7">
    <source>
        <dbReference type="RuleBase" id="RU361180"/>
    </source>
</evidence>
<evidence type="ECO:0000313" key="9">
    <source>
        <dbReference type="Proteomes" id="UP000515158"/>
    </source>
</evidence>
<evidence type="ECO:0000256" key="4">
    <source>
        <dbReference type="ARBA" id="ARBA00019905"/>
    </source>
</evidence>
<evidence type="ECO:0000313" key="10">
    <source>
        <dbReference type="RefSeq" id="XP_034248925.1"/>
    </source>
</evidence>
<dbReference type="InterPro" id="IPR012341">
    <property type="entry name" value="6hp_glycosidase-like_sf"/>
</dbReference>
<evidence type="ECO:0000256" key="1">
    <source>
        <dbReference type="ARBA" id="ARBA00001576"/>
    </source>
</evidence>
<feature type="region of interest" description="Disordered" evidence="8">
    <location>
        <begin position="591"/>
        <end position="611"/>
    </location>
</feature>
<dbReference type="GeneID" id="117649862"/>
<dbReference type="AlphaFoldDB" id="A0A6P8ZUZ4"/>
<dbReference type="Gene3D" id="1.50.10.10">
    <property type="match status" value="1"/>
</dbReference>
<dbReference type="Pfam" id="PF01204">
    <property type="entry name" value="Trehalase"/>
    <property type="match status" value="1"/>
</dbReference>
<comment type="similarity">
    <text evidence="2 7">Belongs to the glycosyl hydrolase 37 family.</text>
</comment>
<evidence type="ECO:0000256" key="5">
    <source>
        <dbReference type="ARBA" id="ARBA00022801"/>
    </source>
</evidence>
<organism evidence="10">
    <name type="scientific">Thrips palmi</name>
    <name type="common">Melon thrips</name>
    <dbReference type="NCBI Taxonomy" id="161013"/>
    <lineage>
        <taxon>Eukaryota</taxon>
        <taxon>Metazoa</taxon>
        <taxon>Ecdysozoa</taxon>
        <taxon>Arthropoda</taxon>
        <taxon>Hexapoda</taxon>
        <taxon>Insecta</taxon>
        <taxon>Pterygota</taxon>
        <taxon>Neoptera</taxon>
        <taxon>Paraneoptera</taxon>
        <taxon>Thysanoptera</taxon>
        <taxon>Terebrantia</taxon>
        <taxon>Thripoidea</taxon>
        <taxon>Thripidae</taxon>
        <taxon>Thrips</taxon>
    </lineage>
</organism>